<protein>
    <submittedName>
        <fullName evidence="5">Peptidase M12A domain-containing protein</fullName>
    </submittedName>
</protein>
<evidence type="ECO:0000313" key="4">
    <source>
        <dbReference type="Proteomes" id="UP000887564"/>
    </source>
</evidence>
<accession>A0A914S5F6</accession>
<dbReference type="InterPro" id="IPR036383">
    <property type="entry name" value="TSP1_rpt_sf"/>
</dbReference>
<dbReference type="Gene3D" id="2.20.100.10">
    <property type="entry name" value="Thrombospondin type-1 (TSP1) repeat"/>
    <property type="match status" value="1"/>
</dbReference>
<comment type="caution">
    <text evidence="2">Lacks conserved residue(s) required for the propagation of feature annotation.</text>
</comment>
<dbReference type="WBParaSite" id="PEQ_0001240401-mRNA-1">
    <property type="protein sequence ID" value="PEQ_0001240401-mRNA-1"/>
    <property type="gene ID" value="PEQ_0001240401"/>
</dbReference>
<reference evidence="5" key="1">
    <citation type="submission" date="2022-11" db="UniProtKB">
        <authorList>
            <consortium name="WormBaseParasite"/>
        </authorList>
    </citation>
    <scope>IDENTIFICATION</scope>
</reference>
<evidence type="ECO:0000256" key="2">
    <source>
        <dbReference type="PROSITE-ProRule" id="PRU01211"/>
    </source>
</evidence>
<dbReference type="AlphaFoldDB" id="A0A914S5F6"/>
<dbReference type="SUPFAM" id="SSF82895">
    <property type="entry name" value="TSP-1 type 1 repeat"/>
    <property type="match status" value="1"/>
</dbReference>
<dbReference type="InterPro" id="IPR024079">
    <property type="entry name" value="MetalloPept_cat_dom_sf"/>
</dbReference>
<evidence type="ECO:0000313" key="5">
    <source>
        <dbReference type="WBParaSite" id="PEQ_0001240401-mRNA-1"/>
    </source>
</evidence>
<dbReference type="GO" id="GO:0006508">
    <property type="term" value="P:proteolysis"/>
    <property type="evidence" value="ECO:0007669"/>
    <property type="project" value="InterPro"/>
</dbReference>
<evidence type="ECO:0000259" key="3">
    <source>
        <dbReference type="PROSITE" id="PS51864"/>
    </source>
</evidence>
<dbReference type="PROSITE" id="PS51864">
    <property type="entry name" value="ASTACIN"/>
    <property type="match status" value="1"/>
</dbReference>
<dbReference type="GO" id="GO:0004222">
    <property type="term" value="F:metalloendopeptidase activity"/>
    <property type="evidence" value="ECO:0007669"/>
    <property type="project" value="InterPro"/>
</dbReference>
<keyword evidence="4" id="KW-1185">Reference proteome</keyword>
<sequence length="205" mass="22857">LKAFSSETLRHTVDPIDTKYRSTIGNRVAPSFTDIKQINHVYCAGVLIWSTLVKMEDISIQTIAQDVNVLKVFPVLFVQILNFRYPGGRVRFEVTDVFFKCSPTCSEFLEIKYAADMQLTGFRLCCFPEGGAILSEGPFIIVIIRAVAPSRFALRYISDGGQEPLTSEPVGNSLGVWSAWSTCSERCGACGLRTRRRVCQGRACR</sequence>
<dbReference type="InterPro" id="IPR000884">
    <property type="entry name" value="TSP1_rpt"/>
</dbReference>
<dbReference type="InterPro" id="IPR001506">
    <property type="entry name" value="Peptidase_M12A"/>
</dbReference>
<keyword evidence="1" id="KW-0325">Glycoprotein</keyword>
<dbReference type="Proteomes" id="UP000887564">
    <property type="component" value="Unplaced"/>
</dbReference>
<proteinExistence type="predicted"/>
<dbReference type="Pfam" id="PF01400">
    <property type="entry name" value="Astacin"/>
    <property type="match status" value="1"/>
</dbReference>
<feature type="domain" description="Peptidase M12A" evidence="3">
    <location>
        <begin position="1"/>
        <end position="44"/>
    </location>
</feature>
<name>A0A914S5F6_PAREQ</name>
<dbReference type="PROSITE" id="PS50092">
    <property type="entry name" value="TSP1"/>
    <property type="match status" value="1"/>
</dbReference>
<dbReference type="Gene3D" id="3.40.390.10">
    <property type="entry name" value="Collagenase (Catalytic Domain)"/>
    <property type="match status" value="1"/>
</dbReference>
<evidence type="ECO:0000256" key="1">
    <source>
        <dbReference type="ARBA" id="ARBA00023180"/>
    </source>
</evidence>
<organism evidence="4 5">
    <name type="scientific">Parascaris equorum</name>
    <name type="common">Equine roundworm</name>
    <dbReference type="NCBI Taxonomy" id="6256"/>
    <lineage>
        <taxon>Eukaryota</taxon>
        <taxon>Metazoa</taxon>
        <taxon>Ecdysozoa</taxon>
        <taxon>Nematoda</taxon>
        <taxon>Chromadorea</taxon>
        <taxon>Rhabditida</taxon>
        <taxon>Spirurina</taxon>
        <taxon>Ascaridomorpha</taxon>
        <taxon>Ascaridoidea</taxon>
        <taxon>Ascarididae</taxon>
        <taxon>Parascaris</taxon>
    </lineage>
</organism>